<evidence type="ECO:0000313" key="7">
    <source>
        <dbReference type="EMBL" id="MXO60669.1"/>
    </source>
</evidence>
<dbReference type="PROSITE" id="PS51296">
    <property type="entry name" value="RIESKE"/>
    <property type="match status" value="1"/>
</dbReference>
<evidence type="ECO:0000313" key="8">
    <source>
        <dbReference type="Proteomes" id="UP000433652"/>
    </source>
</evidence>
<proteinExistence type="predicted"/>
<evidence type="ECO:0000256" key="4">
    <source>
        <dbReference type="ARBA" id="ARBA00023004"/>
    </source>
</evidence>
<feature type="domain" description="Rieske" evidence="6">
    <location>
        <begin position="16"/>
        <end position="118"/>
    </location>
</feature>
<dbReference type="SUPFAM" id="SSF55961">
    <property type="entry name" value="Bet v1-like"/>
    <property type="match status" value="1"/>
</dbReference>
<gene>
    <name evidence="7" type="ORF">GRI89_14080</name>
</gene>
<dbReference type="Pfam" id="PF19112">
    <property type="entry name" value="VanA_C"/>
    <property type="match status" value="1"/>
</dbReference>
<sequence>MSFSARPRSMFVQNSWYVFGWSHEVAEPKGLLGRVIIGQPIVVWRDGEGVLHAMEDRCPHRHAPMSRGKVHGDTIRCMYHGMTFSTRGECVDMPLVQPAPDCRLRTYPVTERDDWIWVWTGEPGGEAAIEVPRAIGINAPGRPMMASQIEYDAHYQLLHDNLCDLSHVDFVHRESLKRATGADWAETAPRITHRDRGLRFERWFEEAELPGKPELKVDTWIEIDFTFPGIFVMQGERHAAGTAAACNRQRPLGIEPLMRNFEQQAVTPVGANRTAYFYATGLSGNTSETDAHVTRRMAVVNAAFEEDRQMIEAQQQIWNLTSADHTKHFLPQDKGPFLMRKLVDKLLKAERG</sequence>
<accession>A0A6I4SZ62</accession>
<dbReference type="Gene3D" id="3.90.380.10">
    <property type="entry name" value="Naphthalene 1,2-dioxygenase Alpha Subunit, Chain A, domain 1"/>
    <property type="match status" value="1"/>
</dbReference>
<dbReference type="InterPro" id="IPR036922">
    <property type="entry name" value="Rieske_2Fe-2S_sf"/>
</dbReference>
<dbReference type="InterPro" id="IPR050584">
    <property type="entry name" value="Cholesterol_7-desaturase"/>
</dbReference>
<dbReference type="Proteomes" id="UP000433652">
    <property type="component" value="Unassembled WGS sequence"/>
</dbReference>
<dbReference type="PANTHER" id="PTHR21266">
    <property type="entry name" value="IRON-SULFUR DOMAIN CONTAINING PROTEIN"/>
    <property type="match status" value="1"/>
</dbReference>
<dbReference type="OrthoDB" id="7418829at2"/>
<reference evidence="7 8" key="1">
    <citation type="submission" date="2019-12" db="EMBL/GenBank/DDBJ databases">
        <title>Genomic-based taxomic classification of the family Erythrobacteraceae.</title>
        <authorList>
            <person name="Xu L."/>
        </authorList>
    </citation>
    <scope>NUCLEOTIDE SEQUENCE [LARGE SCALE GENOMIC DNA]</scope>
    <source>
        <strain evidence="7 8">MCCC 1K01500</strain>
    </source>
</reference>
<dbReference type="PANTHER" id="PTHR21266:SF60">
    <property type="entry name" value="3-KETOSTEROID-9-ALPHA-MONOOXYGENASE, OXYGENASE COMPONENT"/>
    <property type="match status" value="1"/>
</dbReference>
<dbReference type="EMBL" id="WTYM01000054">
    <property type="protein sequence ID" value="MXO60669.1"/>
    <property type="molecule type" value="Genomic_DNA"/>
</dbReference>
<dbReference type="InterPro" id="IPR044043">
    <property type="entry name" value="VanA_C_cat"/>
</dbReference>
<comment type="caution">
    <text evidence="7">The sequence shown here is derived from an EMBL/GenBank/DDBJ whole genome shotgun (WGS) entry which is preliminary data.</text>
</comment>
<keyword evidence="8" id="KW-1185">Reference proteome</keyword>
<evidence type="ECO:0000256" key="1">
    <source>
        <dbReference type="ARBA" id="ARBA00022714"/>
    </source>
</evidence>
<keyword evidence="1" id="KW-0001">2Fe-2S</keyword>
<evidence type="ECO:0000259" key="6">
    <source>
        <dbReference type="PROSITE" id="PS51296"/>
    </source>
</evidence>
<keyword evidence="2" id="KW-0479">Metal-binding</keyword>
<keyword evidence="5" id="KW-0411">Iron-sulfur</keyword>
<dbReference type="Gene3D" id="2.102.10.10">
    <property type="entry name" value="Rieske [2Fe-2S] iron-sulphur domain"/>
    <property type="match status" value="1"/>
</dbReference>
<dbReference type="AlphaFoldDB" id="A0A6I4SZ62"/>
<dbReference type="Pfam" id="PF00355">
    <property type="entry name" value="Rieske"/>
    <property type="match status" value="1"/>
</dbReference>
<dbReference type="SUPFAM" id="SSF50022">
    <property type="entry name" value="ISP domain"/>
    <property type="match status" value="1"/>
</dbReference>
<organism evidence="7 8">
    <name type="scientific">Croceibacterium salegens</name>
    <dbReference type="NCBI Taxonomy" id="1737568"/>
    <lineage>
        <taxon>Bacteria</taxon>
        <taxon>Pseudomonadati</taxon>
        <taxon>Pseudomonadota</taxon>
        <taxon>Alphaproteobacteria</taxon>
        <taxon>Sphingomonadales</taxon>
        <taxon>Erythrobacteraceae</taxon>
        <taxon>Croceibacterium</taxon>
    </lineage>
</organism>
<dbReference type="GO" id="GO:0016491">
    <property type="term" value="F:oxidoreductase activity"/>
    <property type="evidence" value="ECO:0007669"/>
    <property type="project" value="UniProtKB-KW"/>
</dbReference>
<dbReference type="InterPro" id="IPR017941">
    <property type="entry name" value="Rieske_2Fe-2S"/>
</dbReference>
<evidence type="ECO:0000256" key="5">
    <source>
        <dbReference type="ARBA" id="ARBA00023014"/>
    </source>
</evidence>
<dbReference type="GO" id="GO:0046872">
    <property type="term" value="F:metal ion binding"/>
    <property type="evidence" value="ECO:0007669"/>
    <property type="project" value="UniProtKB-KW"/>
</dbReference>
<protein>
    <submittedName>
        <fullName evidence="7">Rieske 2Fe-2S domain-containing protein</fullName>
    </submittedName>
</protein>
<dbReference type="RefSeq" id="WP_159796956.1">
    <property type="nucleotide sequence ID" value="NZ_WTYM01000054.1"/>
</dbReference>
<evidence type="ECO:0000256" key="2">
    <source>
        <dbReference type="ARBA" id="ARBA00022723"/>
    </source>
</evidence>
<keyword evidence="3" id="KW-0560">Oxidoreductase</keyword>
<keyword evidence="4" id="KW-0408">Iron</keyword>
<dbReference type="GO" id="GO:0051537">
    <property type="term" value="F:2 iron, 2 sulfur cluster binding"/>
    <property type="evidence" value="ECO:0007669"/>
    <property type="project" value="UniProtKB-KW"/>
</dbReference>
<evidence type="ECO:0000256" key="3">
    <source>
        <dbReference type="ARBA" id="ARBA00023002"/>
    </source>
</evidence>
<name>A0A6I4SZ62_9SPHN</name>